<dbReference type="Gene3D" id="3.40.190.10">
    <property type="entry name" value="Periplasmic binding protein-like II"/>
    <property type="match status" value="2"/>
</dbReference>
<comment type="similarity">
    <text evidence="1">Belongs to the LysR transcriptional regulatory family.</text>
</comment>
<evidence type="ECO:0000256" key="4">
    <source>
        <dbReference type="ARBA" id="ARBA00023159"/>
    </source>
</evidence>
<organism evidence="9 10">
    <name type="scientific">Conexibacter stalactiti</name>
    <dbReference type="NCBI Taxonomy" id="1940611"/>
    <lineage>
        <taxon>Bacteria</taxon>
        <taxon>Bacillati</taxon>
        <taxon>Actinomycetota</taxon>
        <taxon>Thermoleophilia</taxon>
        <taxon>Solirubrobacterales</taxon>
        <taxon>Conexibacteraceae</taxon>
        <taxon>Conexibacter</taxon>
    </lineage>
</organism>
<dbReference type="InterPro" id="IPR005119">
    <property type="entry name" value="LysR_subst-bd"/>
</dbReference>
<dbReference type="SUPFAM" id="SSF53850">
    <property type="entry name" value="Periplasmic binding protein-like II"/>
    <property type="match status" value="1"/>
</dbReference>
<name>A0ABU4HUJ0_9ACTN</name>
<evidence type="ECO:0000256" key="5">
    <source>
        <dbReference type="ARBA" id="ARBA00023163"/>
    </source>
</evidence>
<dbReference type="PANTHER" id="PTHR30346:SF26">
    <property type="entry name" value="HYDROGEN PEROXIDE-INDUCIBLE GENES ACTIVATOR"/>
    <property type="match status" value="1"/>
</dbReference>
<dbReference type="SUPFAM" id="SSF46785">
    <property type="entry name" value="Winged helix' DNA-binding domain"/>
    <property type="match status" value="1"/>
</dbReference>
<feature type="region of interest" description="Disordered" evidence="7">
    <location>
        <begin position="1"/>
        <end position="32"/>
    </location>
</feature>
<evidence type="ECO:0000259" key="8">
    <source>
        <dbReference type="PROSITE" id="PS50931"/>
    </source>
</evidence>
<dbReference type="Pfam" id="PF00126">
    <property type="entry name" value="HTH_1"/>
    <property type="match status" value="1"/>
</dbReference>
<dbReference type="InterPro" id="IPR036390">
    <property type="entry name" value="WH_DNA-bd_sf"/>
</dbReference>
<dbReference type="Proteomes" id="UP001284601">
    <property type="component" value="Unassembled WGS sequence"/>
</dbReference>
<feature type="domain" description="HTH lysR-type" evidence="8">
    <location>
        <begin position="34"/>
        <end position="91"/>
    </location>
</feature>
<gene>
    <name evidence="9" type="ORF">R7226_21695</name>
</gene>
<evidence type="ECO:0000313" key="9">
    <source>
        <dbReference type="EMBL" id="MDW5596976.1"/>
    </source>
</evidence>
<evidence type="ECO:0000313" key="10">
    <source>
        <dbReference type="Proteomes" id="UP001284601"/>
    </source>
</evidence>
<evidence type="ECO:0000256" key="3">
    <source>
        <dbReference type="ARBA" id="ARBA00023125"/>
    </source>
</evidence>
<keyword evidence="2" id="KW-0805">Transcription regulation</keyword>
<dbReference type="InterPro" id="IPR000847">
    <property type="entry name" value="LysR_HTH_N"/>
</dbReference>
<keyword evidence="3" id="KW-0238">DNA-binding</keyword>
<keyword evidence="10" id="KW-1185">Reference proteome</keyword>
<evidence type="ECO:0000256" key="7">
    <source>
        <dbReference type="SAM" id="MobiDB-lite"/>
    </source>
</evidence>
<reference evidence="10" key="1">
    <citation type="submission" date="2023-07" db="EMBL/GenBank/DDBJ databases">
        <title>Conexibacter stalactiti sp. nov., isolated from stalactites in a lava cave and emended description of the genus Conexibacter.</title>
        <authorList>
            <person name="Lee S.D."/>
        </authorList>
    </citation>
    <scope>NUCLEOTIDE SEQUENCE [LARGE SCALE GENOMIC DNA]</scope>
    <source>
        <strain evidence="10">KCTC 39840</strain>
    </source>
</reference>
<protein>
    <recommendedName>
        <fullName evidence="6">Probable hydrogen peroxide-inducible genes activator</fullName>
    </recommendedName>
</protein>
<dbReference type="EMBL" id="JAWSTH010000071">
    <property type="protein sequence ID" value="MDW5596976.1"/>
    <property type="molecule type" value="Genomic_DNA"/>
</dbReference>
<proteinExistence type="inferred from homology"/>
<keyword evidence="5" id="KW-0804">Transcription</keyword>
<evidence type="ECO:0000256" key="2">
    <source>
        <dbReference type="ARBA" id="ARBA00023015"/>
    </source>
</evidence>
<dbReference type="PRINTS" id="PR00039">
    <property type="entry name" value="HTHLYSR"/>
</dbReference>
<dbReference type="CDD" id="cd08411">
    <property type="entry name" value="PBP2_OxyR"/>
    <property type="match status" value="1"/>
</dbReference>
<dbReference type="PANTHER" id="PTHR30346">
    <property type="entry name" value="TRANSCRIPTIONAL DUAL REGULATOR HCAR-RELATED"/>
    <property type="match status" value="1"/>
</dbReference>
<dbReference type="InterPro" id="IPR036388">
    <property type="entry name" value="WH-like_DNA-bd_sf"/>
</dbReference>
<comment type="caution">
    <text evidence="9">The sequence shown here is derived from an EMBL/GenBank/DDBJ whole genome shotgun (WGS) entry which is preliminary data.</text>
</comment>
<dbReference type="PROSITE" id="PS50931">
    <property type="entry name" value="HTH_LYSR"/>
    <property type="match status" value="1"/>
</dbReference>
<accession>A0ABU4HUJ0</accession>
<evidence type="ECO:0000256" key="6">
    <source>
        <dbReference type="ARBA" id="ARBA00040885"/>
    </source>
</evidence>
<dbReference type="Gene3D" id="1.10.10.10">
    <property type="entry name" value="Winged helix-like DNA-binding domain superfamily/Winged helix DNA-binding domain"/>
    <property type="match status" value="1"/>
</dbReference>
<sequence length="351" mass="36623">MANHGRRNRLPRRRVIGTSDRAAAVPRRSGRSGPTLAQLRAFVAVCEMRHFGAAARRLGLGQSTLSEALAALEASVGARLVERGARRVIVTPEGRRLLPHAQGAVTAADAFEQAASGIGGLLAGPLRIGLIPTVAPYLLPALLARLDRDAPELELHVREDQTETLLGALRDGAVDAAVLALPAGEEGIGELPLYEEEFVVVVPAGHPWAGREDLAPEAVGSAGLLLLEPGHCLRDQTLALCRGVGGAGGAGGAAARAGVAAEERAVSLPTIVQLVAGGLGITVLPASAQRVETRRTRVATARFAGQPRPGRQIGLAFRTSAGREQEWEQLAALIRAAVRRARLPVRATPPT</sequence>
<evidence type="ECO:0000256" key="1">
    <source>
        <dbReference type="ARBA" id="ARBA00009437"/>
    </source>
</evidence>
<feature type="compositionally biased region" description="Basic residues" evidence="7">
    <location>
        <begin position="1"/>
        <end position="15"/>
    </location>
</feature>
<keyword evidence="4" id="KW-0010">Activator</keyword>
<dbReference type="Pfam" id="PF03466">
    <property type="entry name" value="LysR_substrate"/>
    <property type="match status" value="1"/>
</dbReference>